<evidence type="ECO:0000313" key="1">
    <source>
        <dbReference type="EMBL" id="WWC87770.1"/>
    </source>
</evidence>
<sequence>MSLDNPRRGDLPNPMFCRKCLDEDEQWINCAHRLIKLKMETEREKDVSFQLNSESGTDIIQDVIEIWVSALRYDKIRGNEFENCGANQSVFATGRSYKDESYQGSFNHVHELPTGI</sequence>
<gene>
    <name evidence="1" type="ORF">L201_002662</name>
</gene>
<reference evidence="1 2" key="1">
    <citation type="submission" date="2024-01" db="EMBL/GenBank/DDBJ databases">
        <title>Comparative genomics of Cryptococcus and Kwoniella reveals pathogenesis evolution and contrasting modes of karyotype evolution via chromosome fusion or intercentromeric recombination.</title>
        <authorList>
            <person name="Coelho M.A."/>
            <person name="David-Palma M."/>
            <person name="Shea T."/>
            <person name="Bowers K."/>
            <person name="McGinley-Smith S."/>
            <person name="Mohammad A.W."/>
            <person name="Gnirke A."/>
            <person name="Yurkov A.M."/>
            <person name="Nowrousian M."/>
            <person name="Sun S."/>
            <person name="Cuomo C.A."/>
            <person name="Heitman J."/>
        </authorList>
    </citation>
    <scope>NUCLEOTIDE SEQUENCE [LARGE SCALE GENOMIC DNA]</scope>
    <source>
        <strain evidence="1 2">CBS 6074</strain>
    </source>
</reference>
<name>A0AAX4JTA1_9TREE</name>
<dbReference type="Proteomes" id="UP001355207">
    <property type="component" value="Chromosome 3"/>
</dbReference>
<dbReference type="EMBL" id="CP144100">
    <property type="protein sequence ID" value="WWC87770.1"/>
    <property type="molecule type" value="Genomic_DNA"/>
</dbReference>
<dbReference type="GeneID" id="91093334"/>
<accession>A0AAX4JTA1</accession>
<evidence type="ECO:0000313" key="2">
    <source>
        <dbReference type="Proteomes" id="UP001355207"/>
    </source>
</evidence>
<proteinExistence type="predicted"/>
<dbReference type="AlphaFoldDB" id="A0AAX4JTA1"/>
<protein>
    <submittedName>
        <fullName evidence="1">Uncharacterized protein</fullName>
    </submittedName>
</protein>
<dbReference type="RefSeq" id="XP_066074533.1">
    <property type="nucleotide sequence ID" value="XM_066218436.1"/>
</dbReference>
<organism evidence="1 2">
    <name type="scientific">Kwoniella dendrophila CBS 6074</name>
    <dbReference type="NCBI Taxonomy" id="1295534"/>
    <lineage>
        <taxon>Eukaryota</taxon>
        <taxon>Fungi</taxon>
        <taxon>Dikarya</taxon>
        <taxon>Basidiomycota</taxon>
        <taxon>Agaricomycotina</taxon>
        <taxon>Tremellomycetes</taxon>
        <taxon>Tremellales</taxon>
        <taxon>Cryptococcaceae</taxon>
        <taxon>Kwoniella</taxon>
    </lineage>
</organism>
<keyword evidence="2" id="KW-1185">Reference proteome</keyword>